<sequence>MAIVEIVLYLQVTAASRGRIIVLVLQNALDASLLVSMIYLTRLVRTLKNANTASPGIMTTTVQTTQPVAPRPPELSAQTHPQTSVAGAVHPVPVHEVPAYNTYAHPNLTPQQRAELEALPRSQSPGQWIFVPNGTFPQDGQVQAGSDIQSEEAEL</sequence>
<dbReference type="EMBL" id="BN001301">
    <property type="protein sequence ID" value="CBF70078.1"/>
    <property type="molecule type" value="Genomic_DNA"/>
</dbReference>
<feature type="compositionally biased region" description="Polar residues" evidence="1">
    <location>
        <begin position="135"/>
        <end position="148"/>
    </location>
</feature>
<reference evidence="3" key="2">
    <citation type="journal article" date="2009" name="Fungal Genet. Biol.">
        <title>The 2008 update of the Aspergillus nidulans genome annotation: a community effort.</title>
        <authorList>
            <person name="Wortman J.R."/>
            <person name="Gilsenan J.M."/>
            <person name="Joardar V."/>
            <person name="Deegan J."/>
            <person name="Clutterbuck J."/>
            <person name="Andersen M.R."/>
            <person name="Archer D."/>
            <person name="Bencina M."/>
            <person name="Braus G."/>
            <person name="Coutinho P."/>
            <person name="von Dohren H."/>
            <person name="Doonan J."/>
            <person name="Driessen A.J."/>
            <person name="Durek P."/>
            <person name="Espeso E."/>
            <person name="Fekete E."/>
            <person name="Flipphi M."/>
            <person name="Estrada C.G."/>
            <person name="Geysens S."/>
            <person name="Goldman G."/>
            <person name="de Groot P.W."/>
            <person name="Hansen K."/>
            <person name="Harris S.D."/>
            <person name="Heinekamp T."/>
            <person name="Helmstaedt K."/>
            <person name="Henrissat B."/>
            <person name="Hofmann G."/>
            <person name="Homan T."/>
            <person name="Horio T."/>
            <person name="Horiuchi H."/>
            <person name="James S."/>
            <person name="Jones M."/>
            <person name="Karaffa L."/>
            <person name="Karanyi Z."/>
            <person name="Kato M."/>
            <person name="Keller N."/>
            <person name="Kelly D.E."/>
            <person name="Kiel J.A."/>
            <person name="Kim J.M."/>
            <person name="van der Klei I.J."/>
            <person name="Klis F.M."/>
            <person name="Kovalchuk A."/>
            <person name="Krasevec N."/>
            <person name="Kubicek C.P."/>
            <person name="Liu B."/>
            <person name="Maccabe A."/>
            <person name="Meyer V."/>
            <person name="Mirabito P."/>
            <person name="Miskei M."/>
            <person name="Mos M."/>
            <person name="Mullins J."/>
            <person name="Nelson D.R."/>
            <person name="Nielsen J."/>
            <person name="Oakley B.R."/>
            <person name="Osmani S.A."/>
            <person name="Pakula T."/>
            <person name="Paszewski A."/>
            <person name="Paulsen I."/>
            <person name="Pilsyk S."/>
            <person name="Pocsi I."/>
            <person name="Punt P.J."/>
            <person name="Ram A.F."/>
            <person name="Ren Q."/>
            <person name="Robellet X."/>
            <person name="Robson G."/>
            <person name="Seiboth B."/>
            <person name="van Solingen P."/>
            <person name="Specht T."/>
            <person name="Sun J."/>
            <person name="Taheri-Talesh N."/>
            <person name="Takeshita N."/>
            <person name="Ussery D."/>
            <person name="vanKuyk P.A."/>
            <person name="Visser H."/>
            <person name="van de Vondervoort P.J."/>
            <person name="de Vries R.P."/>
            <person name="Walton J."/>
            <person name="Xiang X."/>
            <person name="Xiong Y."/>
            <person name="Zeng A.P."/>
            <person name="Brandt B.W."/>
            <person name="Cornell M.J."/>
            <person name="van den Hondel C.A."/>
            <person name="Visser J."/>
            <person name="Oliver S.G."/>
            <person name="Turner G."/>
        </authorList>
    </citation>
    <scope>GENOME REANNOTATION</scope>
    <source>
        <strain evidence="3">FGSC A4 / ATCC 38163 / CBS 112.46 / NRRL 194 / M139</strain>
    </source>
</reference>
<dbReference type="VEuPathDB" id="FungiDB:AN6153"/>
<evidence type="ECO:0000313" key="3">
    <source>
        <dbReference type="Proteomes" id="UP000000560"/>
    </source>
</evidence>
<dbReference type="Proteomes" id="UP000000560">
    <property type="component" value="Chromosome I"/>
</dbReference>
<dbReference type="RefSeq" id="XP_663757.1">
    <property type="nucleotide sequence ID" value="XM_658665.1"/>
</dbReference>
<dbReference type="GeneID" id="2871119"/>
<organism evidence="2 3">
    <name type="scientific">Emericella nidulans (strain FGSC A4 / ATCC 38163 / CBS 112.46 / NRRL 194 / M139)</name>
    <name type="common">Aspergillus nidulans</name>
    <dbReference type="NCBI Taxonomy" id="227321"/>
    <lineage>
        <taxon>Eukaryota</taxon>
        <taxon>Fungi</taxon>
        <taxon>Dikarya</taxon>
        <taxon>Ascomycota</taxon>
        <taxon>Pezizomycotina</taxon>
        <taxon>Eurotiomycetes</taxon>
        <taxon>Eurotiomycetidae</taxon>
        <taxon>Eurotiales</taxon>
        <taxon>Aspergillaceae</taxon>
        <taxon>Aspergillus</taxon>
        <taxon>Aspergillus subgen. Nidulantes</taxon>
    </lineage>
</organism>
<protein>
    <submittedName>
        <fullName evidence="2">Uncharacterized protein</fullName>
    </submittedName>
</protein>
<accession>C8V2A2</accession>
<evidence type="ECO:0000256" key="1">
    <source>
        <dbReference type="SAM" id="MobiDB-lite"/>
    </source>
</evidence>
<dbReference type="InParanoid" id="Q5AZX7"/>
<dbReference type="HOGENOM" id="CLU_1695441_0_0_1"/>
<dbReference type="KEGG" id="ani:ANIA_06153"/>
<feature type="region of interest" description="Disordered" evidence="1">
    <location>
        <begin position="63"/>
        <end position="84"/>
    </location>
</feature>
<name>Q5AZX7_EMENI</name>
<dbReference type="AlphaFoldDB" id="Q5AZX7"/>
<feature type="region of interest" description="Disordered" evidence="1">
    <location>
        <begin position="131"/>
        <end position="155"/>
    </location>
</feature>
<evidence type="ECO:0000313" key="2">
    <source>
        <dbReference type="EMBL" id="CBF70078.1"/>
    </source>
</evidence>
<gene>
    <name evidence="2" type="ORF">ANIA_06153</name>
</gene>
<accession>Q5AZX7</accession>
<reference evidence="3" key="1">
    <citation type="journal article" date="2005" name="Nature">
        <title>Sequencing of Aspergillus nidulans and comparative analysis with A. fumigatus and A. oryzae.</title>
        <authorList>
            <person name="Galagan J.E."/>
            <person name="Calvo S.E."/>
            <person name="Cuomo C."/>
            <person name="Ma L.J."/>
            <person name="Wortman J.R."/>
            <person name="Batzoglou S."/>
            <person name="Lee S.I."/>
            <person name="Basturkmen M."/>
            <person name="Spevak C.C."/>
            <person name="Clutterbuck J."/>
            <person name="Kapitonov V."/>
            <person name="Jurka J."/>
            <person name="Scazzocchio C."/>
            <person name="Farman M."/>
            <person name="Butler J."/>
            <person name="Purcell S."/>
            <person name="Harris S."/>
            <person name="Braus G.H."/>
            <person name="Draht O."/>
            <person name="Busch S."/>
            <person name="D'Enfert C."/>
            <person name="Bouchier C."/>
            <person name="Goldman G.H."/>
            <person name="Bell-Pedersen D."/>
            <person name="Griffiths-Jones S."/>
            <person name="Doonan J.H."/>
            <person name="Yu J."/>
            <person name="Vienken K."/>
            <person name="Pain A."/>
            <person name="Freitag M."/>
            <person name="Selker E.U."/>
            <person name="Archer D.B."/>
            <person name="Penalva M.A."/>
            <person name="Oakley B.R."/>
            <person name="Momany M."/>
            <person name="Tanaka T."/>
            <person name="Kumagai T."/>
            <person name="Asai K."/>
            <person name="Machida M."/>
            <person name="Nierman W.C."/>
            <person name="Denning D.W."/>
            <person name="Caddick M."/>
            <person name="Hynes M."/>
            <person name="Paoletti M."/>
            <person name="Fischer R."/>
            <person name="Miller B."/>
            <person name="Dyer P."/>
            <person name="Sachs M.S."/>
            <person name="Osmani S.A."/>
            <person name="Birren B.W."/>
        </authorList>
    </citation>
    <scope>NUCLEOTIDE SEQUENCE [LARGE SCALE GENOMIC DNA]</scope>
    <source>
        <strain evidence="3">FGSC A4 / ATCC 38163 / CBS 112.46 / NRRL 194 / M139</strain>
    </source>
</reference>
<keyword evidence="3" id="KW-1185">Reference proteome</keyword>
<proteinExistence type="predicted"/>